<dbReference type="GO" id="GO:0042281">
    <property type="term" value="F:dolichyl pyrophosphate Man9GlcNAc2 alpha-1,3-glucosyltransferase activity"/>
    <property type="evidence" value="ECO:0007669"/>
    <property type="project" value="TreeGrafter"/>
</dbReference>
<sequence length="782" mass="85454">MDELSALPPDEPQPRRRTGSRLRTSSTGSGTASTSGLHTSISKPSMSSRPLPDPSDRLEIIAPTPRRHLIESSASQHWLRTPPLSPISSRGASPAGSTTAHHHHHRPRPRSFSSNTAQSGVTSFSALLQRDLLHSQAARPGSSGSTGSSVTPRLRHQSPPHSHSHSDTTEAGGTSLGRRFTRFMHKSHPSLRSYVVPSSILAALLVKATVGLGGYSGHATPPMYGDFEAQRHWMELAVHLPLGEWYSYDLGYWGLDYPPLTAYVSWVCGWIGSWIEPAWFALDTSRGIETPGSKVFMRVTVLALDLVVYIPALIMFAWTWQGSRSKRTQNIALLTLLFQPALLLIDSGHFQYNSVMLGLTLLAINFFALGHDLVGAVFFVLSLGFKQMALYYAPAIGSYLLAKCIYLGPRDGTTLFLRLALLTTLTFLLLFLSFLPPFAPFPSGILAPVSRIFPFARGLFEDKVANFWCASNVVFKWKRWADPARLVRWSAALTALGFLPGVGVLLRAGFVFKVPTQTVTAEASSSSSAHDSGKAKEERKETPFLPLLPYALLNSSMSFFLFSFQVHEKTILLPLLPITLLLSAAHVDSSVYSWGVLVNNVAVFSMWPLLKKDGLGIQYIATLLLWNRLVGHNPFRVPQQKSLIQLLSFAVYSAALLLHILELLLSPPARYPDLYPVLNVLVCTPVFVLTWLWSMKSGVEVAWALGGLGSGSALKSSQSRVVDSSEHRDFGTIPEEGQGLEGTVGSYRQLGGRAVSLGFAGSKRRTGYGYESSRTSSVAGGE</sequence>
<evidence type="ECO:0000256" key="11">
    <source>
        <dbReference type="SAM" id="MobiDB-lite"/>
    </source>
</evidence>
<dbReference type="GO" id="GO:0005789">
    <property type="term" value="C:endoplasmic reticulum membrane"/>
    <property type="evidence" value="ECO:0007669"/>
    <property type="project" value="UniProtKB-SubCell"/>
</dbReference>
<feature type="transmembrane region" description="Helical" evidence="10">
    <location>
        <begin position="486"/>
        <end position="506"/>
    </location>
</feature>
<comment type="pathway">
    <text evidence="2 10">Protein modification; protein glycosylation.</text>
</comment>
<feature type="transmembrane region" description="Helical" evidence="10">
    <location>
        <begin position="356"/>
        <end position="381"/>
    </location>
</feature>
<comment type="similarity">
    <text evidence="3 10">Belongs to the ALG6/ALG8 glucosyltransferase family.</text>
</comment>
<dbReference type="Pfam" id="PF03155">
    <property type="entry name" value="Alg6_Alg8"/>
    <property type="match status" value="1"/>
</dbReference>
<name>A0A9P7KH36_9AGAR</name>
<feature type="region of interest" description="Disordered" evidence="11">
    <location>
        <begin position="1"/>
        <end position="58"/>
    </location>
</feature>
<keyword evidence="7 10" id="KW-0256">Endoplasmic reticulum</keyword>
<feature type="region of interest" description="Disordered" evidence="11">
    <location>
        <begin position="763"/>
        <end position="782"/>
    </location>
</feature>
<keyword evidence="13" id="KW-1185">Reference proteome</keyword>
<evidence type="ECO:0000256" key="10">
    <source>
        <dbReference type="RuleBase" id="RU363110"/>
    </source>
</evidence>
<accession>A0A9P7KH36</accession>
<evidence type="ECO:0000256" key="7">
    <source>
        <dbReference type="ARBA" id="ARBA00022824"/>
    </source>
</evidence>
<organism evidence="12 13">
    <name type="scientific">Asterophora parasitica</name>
    <dbReference type="NCBI Taxonomy" id="117018"/>
    <lineage>
        <taxon>Eukaryota</taxon>
        <taxon>Fungi</taxon>
        <taxon>Dikarya</taxon>
        <taxon>Basidiomycota</taxon>
        <taxon>Agaricomycotina</taxon>
        <taxon>Agaricomycetes</taxon>
        <taxon>Agaricomycetidae</taxon>
        <taxon>Agaricales</taxon>
        <taxon>Tricholomatineae</taxon>
        <taxon>Lyophyllaceae</taxon>
        <taxon>Asterophora</taxon>
    </lineage>
</organism>
<evidence type="ECO:0000256" key="5">
    <source>
        <dbReference type="ARBA" id="ARBA00022679"/>
    </source>
</evidence>
<feature type="compositionally biased region" description="Basic residues" evidence="11">
    <location>
        <begin position="100"/>
        <end position="109"/>
    </location>
</feature>
<comment type="subcellular location">
    <subcellularLocation>
        <location evidence="1 10">Endoplasmic reticulum membrane</location>
        <topology evidence="1 10">Multi-pass membrane protein</topology>
    </subcellularLocation>
</comment>
<keyword evidence="9 10" id="KW-0472">Membrane</keyword>
<keyword evidence="4 10" id="KW-0328">Glycosyltransferase</keyword>
<evidence type="ECO:0000256" key="1">
    <source>
        <dbReference type="ARBA" id="ARBA00004477"/>
    </source>
</evidence>
<feature type="transmembrane region" description="Helical" evidence="10">
    <location>
        <begin position="388"/>
        <end position="409"/>
    </location>
</feature>
<feature type="transmembrane region" description="Helical" evidence="10">
    <location>
        <begin position="295"/>
        <end position="319"/>
    </location>
</feature>
<protein>
    <recommendedName>
        <fullName evidence="10">Alpha-1,3-glucosyltransferase</fullName>
        <ecNumber evidence="10">2.4.1.-</ecNumber>
    </recommendedName>
</protein>
<keyword evidence="8 10" id="KW-1133">Transmembrane helix</keyword>
<reference evidence="12" key="1">
    <citation type="submission" date="2020-07" db="EMBL/GenBank/DDBJ databases">
        <authorList>
            <person name="Nieuwenhuis M."/>
            <person name="Van De Peppel L.J.J."/>
        </authorList>
    </citation>
    <scope>NUCLEOTIDE SEQUENCE</scope>
    <source>
        <strain evidence="12">AP01</strain>
        <tissue evidence="12">Mycelium</tissue>
    </source>
</reference>
<feature type="region of interest" description="Disordered" evidence="11">
    <location>
        <begin position="136"/>
        <end position="174"/>
    </location>
</feature>
<evidence type="ECO:0000256" key="9">
    <source>
        <dbReference type="ARBA" id="ARBA00023136"/>
    </source>
</evidence>
<comment type="caution">
    <text evidence="12">The sequence shown here is derived from an EMBL/GenBank/DDBJ whole genome shotgun (WGS) entry which is preliminary data.</text>
</comment>
<evidence type="ECO:0000313" key="13">
    <source>
        <dbReference type="Proteomes" id="UP000775547"/>
    </source>
</evidence>
<feature type="compositionally biased region" description="Polar residues" evidence="11">
    <location>
        <begin position="772"/>
        <end position="782"/>
    </location>
</feature>
<feature type="transmembrane region" description="Helical" evidence="10">
    <location>
        <begin position="547"/>
        <end position="564"/>
    </location>
</feature>
<feature type="transmembrane region" description="Helical" evidence="10">
    <location>
        <begin position="415"/>
        <end position="435"/>
    </location>
</feature>
<dbReference type="EMBL" id="JABCKV010000003">
    <property type="protein sequence ID" value="KAG5648420.1"/>
    <property type="molecule type" value="Genomic_DNA"/>
</dbReference>
<dbReference type="InterPro" id="IPR004856">
    <property type="entry name" value="Glyco_trans_ALG6/ALG8"/>
</dbReference>
<keyword evidence="6 10" id="KW-0812">Transmembrane</keyword>
<proteinExistence type="inferred from homology"/>
<evidence type="ECO:0000313" key="12">
    <source>
        <dbReference type="EMBL" id="KAG5648420.1"/>
    </source>
</evidence>
<gene>
    <name evidence="12" type="ORF">DXG03_004994</name>
</gene>
<feature type="transmembrane region" description="Helical" evidence="10">
    <location>
        <begin position="674"/>
        <end position="693"/>
    </location>
</feature>
<evidence type="ECO:0000256" key="2">
    <source>
        <dbReference type="ARBA" id="ARBA00004922"/>
    </source>
</evidence>
<feature type="transmembrane region" description="Helical" evidence="10">
    <location>
        <begin position="614"/>
        <end position="631"/>
    </location>
</feature>
<evidence type="ECO:0000256" key="6">
    <source>
        <dbReference type="ARBA" id="ARBA00022692"/>
    </source>
</evidence>
<dbReference type="Proteomes" id="UP000775547">
    <property type="component" value="Unassembled WGS sequence"/>
</dbReference>
<dbReference type="PANTHER" id="PTHR12413:SF1">
    <property type="entry name" value="DOLICHYL PYROPHOSPHATE MAN9GLCNAC2 ALPHA-1,3-GLUCOSYLTRANSFERASE"/>
    <property type="match status" value="1"/>
</dbReference>
<feature type="transmembrane region" description="Helical" evidence="10">
    <location>
        <begin position="643"/>
        <end position="662"/>
    </location>
</feature>
<feature type="region of interest" description="Disordered" evidence="11">
    <location>
        <begin position="71"/>
        <end position="119"/>
    </location>
</feature>
<evidence type="ECO:0000256" key="8">
    <source>
        <dbReference type="ARBA" id="ARBA00022989"/>
    </source>
</evidence>
<feature type="compositionally biased region" description="Low complexity" evidence="11">
    <location>
        <begin position="21"/>
        <end position="40"/>
    </location>
</feature>
<dbReference type="AlphaFoldDB" id="A0A9P7KH36"/>
<dbReference type="EC" id="2.4.1.-" evidence="10"/>
<reference evidence="12" key="2">
    <citation type="submission" date="2021-10" db="EMBL/GenBank/DDBJ databases">
        <title>Phylogenomics reveals ancestral predisposition of the termite-cultivated fungus Termitomyces towards a domesticated lifestyle.</title>
        <authorList>
            <person name="Auxier B."/>
            <person name="Grum-Grzhimaylo A."/>
            <person name="Cardenas M.E."/>
            <person name="Lodge J.D."/>
            <person name="Laessoe T."/>
            <person name="Pedersen O."/>
            <person name="Smith M.E."/>
            <person name="Kuyper T.W."/>
            <person name="Franco-Molano E.A."/>
            <person name="Baroni T.J."/>
            <person name="Aanen D.K."/>
        </authorList>
    </citation>
    <scope>NUCLEOTIDE SEQUENCE</scope>
    <source>
        <strain evidence="12">AP01</strain>
        <tissue evidence="12">Mycelium</tissue>
    </source>
</reference>
<evidence type="ECO:0000256" key="3">
    <source>
        <dbReference type="ARBA" id="ARBA00008715"/>
    </source>
</evidence>
<keyword evidence="5 10" id="KW-0808">Transferase</keyword>
<dbReference type="OrthoDB" id="5589195at2759"/>
<evidence type="ECO:0000256" key="4">
    <source>
        <dbReference type="ARBA" id="ARBA00022676"/>
    </source>
</evidence>
<dbReference type="PANTHER" id="PTHR12413">
    <property type="entry name" value="DOLICHYL GLYCOSYLTRANSFERASE"/>
    <property type="match status" value="1"/>
</dbReference>